<accession>A0ABR9DPG0</accession>
<proteinExistence type="predicted"/>
<keyword evidence="1" id="KW-0808">Transferase</keyword>
<keyword evidence="4" id="KW-1185">Reference proteome</keyword>
<dbReference type="RefSeq" id="WP_192278472.1">
    <property type="nucleotide sequence ID" value="NZ_JACZDF010000002.1"/>
</dbReference>
<evidence type="ECO:0000259" key="2">
    <source>
        <dbReference type="Pfam" id="PF13649"/>
    </source>
</evidence>
<comment type="caution">
    <text evidence="3">The sequence shown here is derived from an EMBL/GenBank/DDBJ whole genome shotgun (WGS) entry which is preliminary data.</text>
</comment>
<feature type="domain" description="Methyltransferase" evidence="2">
    <location>
        <begin position="50"/>
        <end position="143"/>
    </location>
</feature>
<dbReference type="InterPro" id="IPR029063">
    <property type="entry name" value="SAM-dependent_MTases_sf"/>
</dbReference>
<protein>
    <submittedName>
        <fullName evidence="3">Class I SAM-dependent methyltransferase</fullName>
    </submittedName>
</protein>
<gene>
    <name evidence="3" type="ORF">IGS67_05050</name>
</gene>
<keyword evidence="3" id="KW-0489">Methyltransferase</keyword>
<dbReference type="Proteomes" id="UP000642107">
    <property type="component" value="Unassembled WGS sequence"/>
</dbReference>
<dbReference type="Pfam" id="PF13649">
    <property type="entry name" value="Methyltransf_25"/>
    <property type="match status" value="1"/>
</dbReference>
<dbReference type="GO" id="GO:0032259">
    <property type="term" value="P:methylation"/>
    <property type="evidence" value="ECO:0007669"/>
    <property type="project" value="UniProtKB-KW"/>
</dbReference>
<name>A0ABR9DPG0_9MICO</name>
<dbReference type="GO" id="GO:0008168">
    <property type="term" value="F:methyltransferase activity"/>
    <property type="evidence" value="ECO:0007669"/>
    <property type="project" value="UniProtKB-KW"/>
</dbReference>
<organism evidence="3 4">
    <name type="scientific">Flavimobilis rhizosphaerae</name>
    <dbReference type="NCBI Taxonomy" id="2775421"/>
    <lineage>
        <taxon>Bacteria</taxon>
        <taxon>Bacillati</taxon>
        <taxon>Actinomycetota</taxon>
        <taxon>Actinomycetes</taxon>
        <taxon>Micrococcales</taxon>
        <taxon>Jonesiaceae</taxon>
        <taxon>Flavimobilis</taxon>
    </lineage>
</organism>
<dbReference type="CDD" id="cd02440">
    <property type="entry name" value="AdoMet_MTases"/>
    <property type="match status" value="1"/>
</dbReference>
<sequence>MSDAHGHGSDERPPAEFWEQMYAESGRRWSGRVNASTADVVRGLAPGRSLDLGCGEGGDVLWCAREGWDAVGVDISPTAVQRGTEAAAAEGLGDRARFVVGDLTTWQPDGQVDLVTASFLQSPVELSRGEIFRRFASYLAPGGRLVVVAHAAPPPWMSADHAGHAEFPTPASELAEIRLDGEGWTVEVAEVRRRAAVGPDGTHAELDDSVVVLRRG</sequence>
<evidence type="ECO:0000313" key="3">
    <source>
        <dbReference type="EMBL" id="MBD9698863.1"/>
    </source>
</evidence>
<dbReference type="Gene3D" id="3.40.50.150">
    <property type="entry name" value="Vaccinia Virus protein VP39"/>
    <property type="match status" value="1"/>
</dbReference>
<reference evidence="3 4" key="1">
    <citation type="submission" date="2020-09" db="EMBL/GenBank/DDBJ databases">
        <title>Flavimobilis rhizosphaerae sp. nov., isolated from rhizosphere soil of Spartina alterniflora.</title>
        <authorList>
            <person name="Hanqin C."/>
        </authorList>
    </citation>
    <scope>NUCLEOTIDE SEQUENCE [LARGE SCALE GENOMIC DNA]</scope>
    <source>
        <strain evidence="3 4">GY 10621</strain>
    </source>
</reference>
<evidence type="ECO:0000256" key="1">
    <source>
        <dbReference type="ARBA" id="ARBA00022679"/>
    </source>
</evidence>
<dbReference type="PANTHER" id="PTHR43861">
    <property type="entry name" value="TRANS-ACONITATE 2-METHYLTRANSFERASE-RELATED"/>
    <property type="match status" value="1"/>
</dbReference>
<dbReference type="InterPro" id="IPR041698">
    <property type="entry name" value="Methyltransf_25"/>
</dbReference>
<dbReference type="SUPFAM" id="SSF53335">
    <property type="entry name" value="S-adenosyl-L-methionine-dependent methyltransferases"/>
    <property type="match status" value="1"/>
</dbReference>
<evidence type="ECO:0000313" key="4">
    <source>
        <dbReference type="Proteomes" id="UP000642107"/>
    </source>
</evidence>
<dbReference type="EMBL" id="JACZDF010000002">
    <property type="protein sequence ID" value="MBD9698863.1"/>
    <property type="molecule type" value="Genomic_DNA"/>
</dbReference>